<dbReference type="OrthoDB" id="5140048at2759"/>
<gene>
    <name evidence="2" type="ORF">K469DRAFT_672591</name>
</gene>
<keyword evidence="3" id="KW-1185">Reference proteome</keyword>
<name>A0A6A6DQJ4_9PEZI</name>
<accession>A0A6A6DQJ4</accession>
<feature type="compositionally biased region" description="Basic and acidic residues" evidence="1">
    <location>
        <begin position="280"/>
        <end position="289"/>
    </location>
</feature>
<proteinExistence type="predicted"/>
<feature type="region of interest" description="Disordered" evidence="1">
    <location>
        <begin position="232"/>
        <end position="315"/>
    </location>
</feature>
<dbReference type="AlphaFoldDB" id="A0A6A6DQJ4"/>
<evidence type="ECO:0000256" key="1">
    <source>
        <dbReference type="SAM" id="MobiDB-lite"/>
    </source>
</evidence>
<dbReference type="Proteomes" id="UP000800200">
    <property type="component" value="Unassembled WGS sequence"/>
</dbReference>
<evidence type="ECO:0000313" key="3">
    <source>
        <dbReference type="Proteomes" id="UP000800200"/>
    </source>
</evidence>
<sequence>MPKNAATILSLGAAASAVGGAYKFGEFLNNVKRLHDVGPSNAVYVRLINRVRYDLDEVQRLLTVREVKDALAANPPKAKWVYGSIRDVRGALENITPLTERVAGDIENGRRVGLRHRLRWTLDEKEKLQNRELELNTVHGSLCEVLGWLTSLEPVEERRKTDRVDVEIRNPGRAEEGEVWVDQHERGPRRVEERETWVEHERGPRRVEEREAWVEHREGPRRVEERETWVEPSYHEHGPGQYEERRFEERRYEGGRPPRRSDEDRVPERETFMQSGPGRYQERYTEYRGPEGYGRPVGDPGFGDEEVLNPQPVSPMNRAYEREIWIEEKEDYRYDQYGNKLPDRFFSQTRYPRSRM</sequence>
<evidence type="ECO:0000313" key="2">
    <source>
        <dbReference type="EMBL" id="KAF2180598.1"/>
    </source>
</evidence>
<feature type="compositionally biased region" description="Basic and acidic residues" evidence="1">
    <location>
        <begin position="232"/>
        <end position="271"/>
    </location>
</feature>
<protein>
    <submittedName>
        <fullName evidence="2">Uncharacterized protein</fullName>
    </submittedName>
</protein>
<reference evidence="2" key="1">
    <citation type="journal article" date="2020" name="Stud. Mycol.">
        <title>101 Dothideomycetes genomes: a test case for predicting lifestyles and emergence of pathogens.</title>
        <authorList>
            <person name="Haridas S."/>
            <person name="Albert R."/>
            <person name="Binder M."/>
            <person name="Bloem J."/>
            <person name="Labutti K."/>
            <person name="Salamov A."/>
            <person name="Andreopoulos B."/>
            <person name="Baker S."/>
            <person name="Barry K."/>
            <person name="Bills G."/>
            <person name="Bluhm B."/>
            <person name="Cannon C."/>
            <person name="Castanera R."/>
            <person name="Culley D."/>
            <person name="Daum C."/>
            <person name="Ezra D."/>
            <person name="Gonzalez J."/>
            <person name="Henrissat B."/>
            <person name="Kuo A."/>
            <person name="Liang C."/>
            <person name="Lipzen A."/>
            <person name="Lutzoni F."/>
            <person name="Magnuson J."/>
            <person name="Mondo S."/>
            <person name="Nolan M."/>
            <person name="Ohm R."/>
            <person name="Pangilinan J."/>
            <person name="Park H.-J."/>
            <person name="Ramirez L."/>
            <person name="Alfaro M."/>
            <person name="Sun H."/>
            <person name="Tritt A."/>
            <person name="Yoshinaga Y."/>
            <person name="Zwiers L.-H."/>
            <person name="Turgeon B."/>
            <person name="Goodwin S."/>
            <person name="Spatafora J."/>
            <person name="Crous P."/>
            <person name="Grigoriev I."/>
        </authorList>
    </citation>
    <scope>NUCLEOTIDE SEQUENCE</scope>
    <source>
        <strain evidence="2">CBS 207.26</strain>
    </source>
</reference>
<dbReference type="EMBL" id="ML994657">
    <property type="protein sequence ID" value="KAF2180598.1"/>
    <property type="molecule type" value="Genomic_DNA"/>
</dbReference>
<organism evidence="2 3">
    <name type="scientific">Zopfia rhizophila CBS 207.26</name>
    <dbReference type="NCBI Taxonomy" id="1314779"/>
    <lineage>
        <taxon>Eukaryota</taxon>
        <taxon>Fungi</taxon>
        <taxon>Dikarya</taxon>
        <taxon>Ascomycota</taxon>
        <taxon>Pezizomycotina</taxon>
        <taxon>Dothideomycetes</taxon>
        <taxon>Dothideomycetes incertae sedis</taxon>
        <taxon>Zopfiaceae</taxon>
        <taxon>Zopfia</taxon>
    </lineage>
</organism>